<feature type="compositionally biased region" description="Basic residues" evidence="1">
    <location>
        <begin position="57"/>
        <end position="67"/>
    </location>
</feature>
<sequence>MLGWMLKRGDHAQDADAGDTTQLDQPDTPAPVFAARAFKSALFGTPAPPSDESRSKRQDKKASRKTTTKPERGSGTPTRPAGILLTPGTGATRRKRVSFGNHVAETAKLDTNKETAKVSDGGNDRHPRRDPSPKKPQGDDTGASKGPGVGPSATESEGEWEEENDDDYCTHDITVDLNEPHSQSGRYWKEEFEKYHEEAKAEMEKLLKYKQLAKSYARQKDAEAIRLAERLRDEQQKVIDMERKIAEKASQMVTKHRHASDDNSSESLSKLTKQTALAAQYRHRVKELEDELDELVRQKGAGTEGRGRRRHVATSPTTQKTLMETQRELRRARTQLRELDSLREEVSTLRARVRVAEAQASKADRDDMGSSGEGKARNLRAQLDQSREESRKKTAEMRQLQSDFERFRKESEAHEADTKAVLERARAKISDLKEEMRTLKAAGSDQPRLGSRRSHSDTGHESGSGGKGAEGAPNGEDDKLVHDSIAPIVQITTVQERGRYEADDAAKSASMALTERTNLGKPRWQPFVPRSPRNRAYLDEGAVSAVRQPRDIGAPALPAMSVGPAARIGGRESAHDHGEVDLVQGRFARVGGPDTKRYSSSMLGNTCKSSVLPPERRAAALARIEKRMAEKKRATRRDGHDKENMRP</sequence>
<feature type="domain" description="Spindle pole body-associated protein cut12" evidence="2">
    <location>
        <begin position="152"/>
        <end position="260"/>
    </location>
</feature>
<organism evidence="3 4">
    <name type="scientific">Ophiocordyceps sinensis</name>
    <dbReference type="NCBI Taxonomy" id="72228"/>
    <lineage>
        <taxon>Eukaryota</taxon>
        <taxon>Fungi</taxon>
        <taxon>Dikarya</taxon>
        <taxon>Ascomycota</taxon>
        <taxon>Pezizomycotina</taxon>
        <taxon>Sordariomycetes</taxon>
        <taxon>Hypocreomycetidae</taxon>
        <taxon>Hypocreales</taxon>
        <taxon>Ophiocordycipitaceae</taxon>
        <taxon>Ophiocordyceps</taxon>
    </lineage>
</organism>
<evidence type="ECO:0000313" key="4">
    <source>
        <dbReference type="Proteomes" id="UP000557566"/>
    </source>
</evidence>
<keyword evidence="4" id="KW-1185">Reference proteome</keyword>
<feature type="compositionally biased region" description="Basic and acidic residues" evidence="1">
    <location>
        <begin position="105"/>
        <end position="138"/>
    </location>
</feature>
<proteinExistence type="predicted"/>
<feature type="region of interest" description="Disordered" evidence="1">
    <location>
        <begin position="626"/>
        <end position="647"/>
    </location>
</feature>
<feature type="compositionally biased region" description="Basic and acidic residues" evidence="1">
    <location>
        <begin position="385"/>
        <end position="396"/>
    </location>
</feature>
<reference evidence="3 4" key="1">
    <citation type="journal article" date="2020" name="Genome Biol. Evol.">
        <title>A new high-quality draft genome assembly of the Chinese cordyceps Ophiocordyceps sinensis.</title>
        <authorList>
            <person name="Shu R."/>
            <person name="Zhang J."/>
            <person name="Meng Q."/>
            <person name="Zhang H."/>
            <person name="Zhou G."/>
            <person name="Li M."/>
            <person name="Wu P."/>
            <person name="Zhao Y."/>
            <person name="Chen C."/>
            <person name="Qin Q."/>
        </authorList>
    </citation>
    <scope>NUCLEOTIDE SEQUENCE [LARGE SCALE GENOMIC DNA]</scope>
    <source>
        <strain evidence="3 4">IOZ07</strain>
    </source>
</reference>
<gene>
    <name evidence="3" type="ORF">G6O67_003009</name>
</gene>
<feature type="region of interest" description="Disordered" evidence="1">
    <location>
        <begin position="511"/>
        <end position="532"/>
    </location>
</feature>
<feature type="compositionally biased region" description="Polar residues" evidence="1">
    <location>
        <begin position="314"/>
        <end position="324"/>
    </location>
</feature>
<dbReference type="Proteomes" id="UP000557566">
    <property type="component" value="Unassembled WGS sequence"/>
</dbReference>
<evidence type="ECO:0000256" key="1">
    <source>
        <dbReference type="SAM" id="MobiDB-lite"/>
    </source>
</evidence>
<feature type="compositionally biased region" description="Basic and acidic residues" evidence="1">
    <location>
        <begin position="403"/>
        <end position="438"/>
    </location>
</feature>
<feature type="compositionally biased region" description="Polar residues" evidence="1">
    <location>
        <begin position="265"/>
        <end position="275"/>
    </location>
</feature>
<accession>A0A8H4V7V2</accession>
<comment type="caution">
    <text evidence="3">The sequence shown here is derived from an EMBL/GenBank/DDBJ whole genome shotgun (WGS) entry which is preliminary data.</text>
</comment>
<protein>
    <recommendedName>
        <fullName evidence="2">Spindle pole body-associated protein cut12 domain-containing protein</fullName>
    </recommendedName>
</protein>
<evidence type="ECO:0000313" key="3">
    <source>
        <dbReference type="EMBL" id="KAF4511189.1"/>
    </source>
</evidence>
<feature type="region of interest" description="Disordered" evidence="1">
    <location>
        <begin position="298"/>
        <end position="324"/>
    </location>
</feature>
<dbReference type="OrthoDB" id="5383703at2759"/>
<dbReference type="AlphaFoldDB" id="A0A8H4V7V2"/>
<feature type="compositionally biased region" description="Acidic residues" evidence="1">
    <location>
        <begin position="156"/>
        <end position="167"/>
    </location>
</feature>
<evidence type="ECO:0000259" key="2">
    <source>
        <dbReference type="Pfam" id="PF11500"/>
    </source>
</evidence>
<feature type="region of interest" description="Disordered" evidence="1">
    <location>
        <begin position="1"/>
        <end position="182"/>
    </location>
</feature>
<dbReference type="InterPro" id="IPR021589">
    <property type="entry name" value="Cut12"/>
</dbReference>
<dbReference type="EMBL" id="JAAVMX010000003">
    <property type="protein sequence ID" value="KAF4511189.1"/>
    <property type="molecule type" value="Genomic_DNA"/>
</dbReference>
<name>A0A8H4V7V2_9HYPO</name>
<feature type="region of interest" description="Disordered" evidence="1">
    <location>
        <begin position="249"/>
        <end position="275"/>
    </location>
</feature>
<feature type="region of interest" description="Disordered" evidence="1">
    <location>
        <begin position="355"/>
        <end position="481"/>
    </location>
</feature>
<dbReference type="Pfam" id="PF11500">
    <property type="entry name" value="Cut12"/>
    <property type="match status" value="1"/>
</dbReference>